<dbReference type="AlphaFoldDB" id="A0A4Q4SU75"/>
<name>A0A4Q4SU75_9PEZI</name>
<evidence type="ECO:0000313" key="4">
    <source>
        <dbReference type="Proteomes" id="UP000293360"/>
    </source>
</evidence>
<dbReference type="Gene3D" id="1.10.555.10">
    <property type="entry name" value="Rho GTPase activation protein"/>
    <property type="match status" value="1"/>
</dbReference>
<comment type="caution">
    <text evidence="3">The sequence shown here is derived from an EMBL/GenBank/DDBJ whole genome shotgun (WGS) entry which is preliminary data.</text>
</comment>
<dbReference type="GO" id="GO:0005938">
    <property type="term" value="C:cell cortex"/>
    <property type="evidence" value="ECO:0007669"/>
    <property type="project" value="UniProtKB-ARBA"/>
</dbReference>
<gene>
    <name evidence="3" type="ORF">DL764_010927</name>
</gene>
<evidence type="ECO:0000313" key="3">
    <source>
        <dbReference type="EMBL" id="RYO74245.1"/>
    </source>
</evidence>
<dbReference type="Proteomes" id="UP000293360">
    <property type="component" value="Unassembled WGS sequence"/>
</dbReference>
<dbReference type="InterPro" id="IPR000198">
    <property type="entry name" value="RhoGAP_dom"/>
</dbReference>
<accession>A0A4Q4SU75</accession>
<dbReference type="PANTHER" id="PTHR23176">
    <property type="entry name" value="RHO/RAC/CDC GTPASE-ACTIVATING PROTEIN"/>
    <property type="match status" value="1"/>
</dbReference>
<dbReference type="InterPro" id="IPR008936">
    <property type="entry name" value="Rho_GTPase_activation_prot"/>
</dbReference>
<dbReference type="EMBL" id="QJNU01001590">
    <property type="protein sequence ID" value="RYO74245.1"/>
    <property type="molecule type" value="Genomic_DNA"/>
</dbReference>
<dbReference type="PANTHER" id="PTHR23176:SF136">
    <property type="entry name" value="RHO GTPASE ACTIVATOR (RGD1)"/>
    <property type="match status" value="1"/>
</dbReference>
<keyword evidence="1" id="KW-0343">GTPase activation</keyword>
<keyword evidence="4" id="KW-1185">Reference proteome</keyword>
<dbReference type="STRING" id="155417.A0A4Q4SU75"/>
<dbReference type="SUPFAM" id="SSF48350">
    <property type="entry name" value="GTPase activation domain, GAP"/>
    <property type="match status" value="1"/>
</dbReference>
<dbReference type="PROSITE" id="PS50238">
    <property type="entry name" value="RHOGAP"/>
    <property type="match status" value="1"/>
</dbReference>
<evidence type="ECO:0000259" key="2">
    <source>
        <dbReference type="PROSITE" id="PS50238"/>
    </source>
</evidence>
<dbReference type="Pfam" id="PF00620">
    <property type="entry name" value="RhoGAP"/>
    <property type="match status" value="1"/>
</dbReference>
<evidence type="ECO:0000256" key="1">
    <source>
        <dbReference type="ARBA" id="ARBA00022468"/>
    </source>
</evidence>
<feature type="domain" description="Rho-GAP" evidence="2">
    <location>
        <begin position="1"/>
        <end position="59"/>
    </location>
</feature>
<dbReference type="OrthoDB" id="437889at2759"/>
<reference evidence="3 4" key="1">
    <citation type="submission" date="2018-06" db="EMBL/GenBank/DDBJ databases">
        <title>Complete Genomes of Monosporascus.</title>
        <authorList>
            <person name="Robinson A.J."/>
            <person name="Natvig D.O."/>
        </authorList>
    </citation>
    <scope>NUCLEOTIDE SEQUENCE [LARGE SCALE GENOMIC DNA]</scope>
    <source>
        <strain evidence="3 4">CBS 110550</strain>
    </source>
</reference>
<dbReference type="GO" id="GO:0007165">
    <property type="term" value="P:signal transduction"/>
    <property type="evidence" value="ECO:0007669"/>
    <property type="project" value="InterPro"/>
</dbReference>
<organism evidence="3 4">
    <name type="scientific">Monosporascus ibericus</name>
    <dbReference type="NCBI Taxonomy" id="155417"/>
    <lineage>
        <taxon>Eukaryota</taxon>
        <taxon>Fungi</taxon>
        <taxon>Dikarya</taxon>
        <taxon>Ascomycota</taxon>
        <taxon>Pezizomycotina</taxon>
        <taxon>Sordariomycetes</taxon>
        <taxon>Xylariomycetidae</taxon>
        <taxon>Xylariales</taxon>
        <taxon>Xylariales incertae sedis</taxon>
        <taxon>Monosporascus</taxon>
    </lineage>
</organism>
<proteinExistence type="predicted"/>
<dbReference type="GO" id="GO:0005096">
    <property type="term" value="F:GTPase activator activity"/>
    <property type="evidence" value="ECO:0007669"/>
    <property type="project" value="UniProtKB-KW"/>
</dbReference>
<sequence>MLHLHRVMDNSAVNRMNSQNLAIIFGPTLMGTGAGSNIADAGWQTYGYLFVAKNFLYLPCYLQYADWLAGWLADEL</sequence>
<protein>
    <recommendedName>
        <fullName evidence="2">Rho-GAP domain-containing protein</fullName>
    </recommendedName>
</protein>
<dbReference type="InterPro" id="IPR050729">
    <property type="entry name" value="Rho-GAP"/>
</dbReference>